<sequence length="345" mass="36651">MVHLPDPFRDIPRTQLLFPHPSHIERLDRLAAVLPSPASVWIKRDDCNSGLAFGGNKVRKLEYVLADALAQGADTLLTTGGVQSNHMRQTAAAAARLGLKTALCPRDAFPVEDKEYAYAGNVQLNSILGAETFPAGVSLDTAAEELKKRGRKPYLIPSGASTHPFGGLGYARWAFELLEQESALGVTFDVVVTTVGSGSTLGGMVAGFKLAEKTGLLPAKKRLLGFSVINPSHSPDGESKQVELVLGIARATAAKIGLREEDITQDDFEINSRFAGPAYGVLDDQTVEGVKELARTEGILLDPVYTGKTFTGLLHVAREGGFAGANVLFCHTGGQVALSAYPGLL</sequence>
<dbReference type="EMBL" id="JAGPNK010000009">
    <property type="protein sequence ID" value="KAH7313585.1"/>
    <property type="molecule type" value="Genomic_DNA"/>
</dbReference>
<protein>
    <submittedName>
        <fullName evidence="7">1-aminocyclopropane-1-carboxylate deaminase</fullName>
    </submittedName>
</protein>
<dbReference type="Gene3D" id="3.40.50.1100">
    <property type="match status" value="2"/>
</dbReference>
<dbReference type="PIRSF" id="PIRSF006278">
    <property type="entry name" value="ACCD_DCysDesulf"/>
    <property type="match status" value="1"/>
</dbReference>
<dbReference type="InterPro" id="IPR027278">
    <property type="entry name" value="ACCD_DCysDesulf"/>
</dbReference>
<feature type="modified residue" description="N6-(pyridoxal phosphate)lysine" evidence="5">
    <location>
        <position position="57"/>
    </location>
</feature>
<evidence type="ECO:0000256" key="2">
    <source>
        <dbReference type="ARBA" id="ARBA00008639"/>
    </source>
</evidence>
<dbReference type="PANTHER" id="PTHR43780">
    <property type="entry name" value="1-AMINOCYCLOPROPANE-1-CARBOXYLATE DEAMINASE-RELATED"/>
    <property type="match status" value="1"/>
</dbReference>
<dbReference type="OrthoDB" id="10266364at2759"/>
<reference evidence="7" key="1">
    <citation type="journal article" date="2021" name="Nat. Commun.">
        <title>Genetic determinants of endophytism in the Arabidopsis root mycobiome.</title>
        <authorList>
            <person name="Mesny F."/>
            <person name="Miyauchi S."/>
            <person name="Thiergart T."/>
            <person name="Pickel B."/>
            <person name="Atanasova L."/>
            <person name="Karlsson M."/>
            <person name="Huettel B."/>
            <person name="Barry K.W."/>
            <person name="Haridas S."/>
            <person name="Chen C."/>
            <person name="Bauer D."/>
            <person name="Andreopoulos W."/>
            <person name="Pangilinan J."/>
            <person name="LaButti K."/>
            <person name="Riley R."/>
            <person name="Lipzen A."/>
            <person name="Clum A."/>
            <person name="Drula E."/>
            <person name="Henrissat B."/>
            <person name="Kohler A."/>
            <person name="Grigoriev I.V."/>
            <person name="Martin F.M."/>
            <person name="Hacquard S."/>
        </authorList>
    </citation>
    <scope>NUCLEOTIDE SEQUENCE</scope>
    <source>
        <strain evidence="7">MPI-CAGE-CH-0235</strain>
    </source>
</reference>
<dbReference type="SUPFAM" id="SSF53686">
    <property type="entry name" value="Tryptophan synthase beta subunit-like PLP-dependent enzymes"/>
    <property type="match status" value="1"/>
</dbReference>
<dbReference type="InterPro" id="IPR036052">
    <property type="entry name" value="TrpB-like_PALP_sf"/>
</dbReference>
<keyword evidence="3 5" id="KW-0663">Pyridoxal phosphate</keyword>
<comment type="cofactor">
    <cofactor evidence="1">
        <name>pyridoxal 5'-phosphate</name>
        <dbReference type="ChEBI" id="CHEBI:597326"/>
    </cofactor>
</comment>
<dbReference type="Pfam" id="PF00291">
    <property type="entry name" value="PALP"/>
    <property type="match status" value="1"/>
</dbReference>
<feature type="domain" description="Tryptophan synthase beta chain-like PALP" evidence="6">
    <location>
        <begin position="21"/>
        <end position="333"/>
    </location>
</feature>
<evidence type="ECO:0000256" key="1">
    <source>
        <dbReference type="ARBA" id="ARBA00001933"/>
    </source>
</evidence>
<comment type="similarity">
    <text evidence="2">Belongs to the ACC deaminase/D-cysteine desulfhydrase family.</text>
</comment>
<dbReference type="GO" id="GO:0019148">
    <property type="term" value="F:D-cysteine desulfhydrase activity"/>
    <property type="evidence" value="ECO:0007669"/>
    <property type="project" value="TreeGrafter"/>
</dbReference>
<feature type="active site" description="Nucleophile" evidence="4">
    <location>
        <position position="84"/>
    </location>
</feature>
<keyword evidence="8" id="KW-1185">Reference proteome</keyword>
<gene>
    <name evidence="7" type="ORF">B0I35DRAFT_355671</name>
</gene>
<comment type="caution">
    <text evidence="7">The sequence shown here is derived from an EMBL/GenBank/DDBJ whole genome shotgun (WGS) entry which is preliminary data.</text>
</comment>
<accession>A0A8K0SS53</accession>
<dbReference type="PANTHER" id="PTHR43780:SF2">
    <property type="entry name" value="1-AMINOCYCLOPROPANE-1-CARBOXYLATE DEAMINASE-RELATED"/>
    <property type="match status" value="1"/>
</dbReference>
<evidence type="ECO:0000313" key="7">
    <source>
        <dbReference type="EMBL" id="KAH7313585.1"/>
    </source>
</evidence>
<evidence type="ECO:0000256" key="4">
    <source>
        <dbReference type="PIRSR" id="PIRSR006278-1"/>
    </source>
</evidence>
<evidence type="ECO:0000256" key="5">
    <source>
        <dbReference type="PIRSR" id="PIRSR006278-2"/>
    </source>
</evidence>
<evidence type="ECO:0000259" key="6">
    <source>
        <dbReference type="Pfam" id="PF00291"/>
    </source>
</evidence>
<name>A0A8K0SS53_9HYPO</name>
<evidence type="ECO:0000256" key="3">
    <source>
        <dbReference type="ARBA" id="ARBA00022898"/>
    </source>
</evidence>
<dbReference type="AlphaFoldDB" id="A0A8K0SS53"/>
<proteinExistence type="inferred from homology"/>
<organism evidence="7 8">
    <name type="scientific">Stachybotrys elegans</name>
    <dbReference type="NCBI Taxonomy" id="80388"/>
    <lineage>
        <taxon>Eukaryota</taxon>
        <taxon>Fungi</taxon>
        <taxon>Dikarya</taxon>
        <taxon>Ascomycota</taxon>
        <taxon>Pezizomycotina</taxon>
        <taxon>Sordariomycetes</taxon>
        <taxon>Hypocreomycetidae</taxon>
        <taxon>Hypocreales</taxon>
        <taxon>Stachybotryaceae</taxon>
        <taxon>Stachybotrys</taxon>
    </lineage>
</organism>
<dbReference type="Proteomes" id="UP000813444">
    <property type="component" value="Unassembled WGS sequence"/>
</dbReference>
<dbReference type="InterPro" id="IPR001926">
    <property type="entry name" value="TrpB-like_PALP"/>
</dbReference>
<evidence type="ECO:0000313" key="8">
    <source>
        <dbReference type="Proteomes" id="UP000813444"/>
    </source>
</evidence>